<sequence length="784" mass="88142">MSSHKAKSKVLDDSEDDDPSNETFVVYGTELPDVITSGEKKDEGKFQPVWKQEVRDEKGRRRLHGAFKGGWSAGYFNTVGSKEGWTPSSFVSSRKNRTERQVFKPEDFMDEEDLEELDQNKQLVATEEFDSLGSTERDLERKRALANSMDTSGSLLGALPDKFIDDFVLPSKEPVGIRLLKAMGWREGQGIGPRVKKKKRDYDDIDDEDNEDQIFNALLAPKNTSIVSFEQKNNNHGLGFNPFENAPEFVFQSDTSKGDSYLRKDKPKSSFPIRGAIGTGVFDDDDDDDLYTGTSMADFNTSLMDEDDEDIIIMGNMKYSKMSNPSTESQMKKSSFLDNKLCHDGTQPLRGFMLARKPLPIDKWFSPPDLPPGYVPVHEFDTQNQYTQDTSKKNIKQKQTTLAIVAEQRGALLGESPLNAPARSVFDYVSRKDKERLDNIIRPVIDTSGDKNINKPPEIKIPKIEKDVALAALKGFIPFEDNKKKQARYRKYLEIHAELIAPELLKKPEELTADEFSKELDEFSQAARIFRPMSKMIASRFTSSSSPADEFKQPVPGLRAGAGNDPDIPSVKQKDTNQLDSESTAEAAAKMNMFGPLTRSKSIFYPSKLLCKRFNVANPHPEHAQSSSSGKTQKGQKEVLSKETMNEIINKQDEQSFPGFNTTASSSINVQSSTSDTTNLNESEQILDISNQPDDTKEDDKKPYTRPAMELFKSIFGDSGSEDDEDAPKHKKPPNLVIGDLEPQNQIRDRSPTPISYNVDEDSSHKSISYNIDEDINRRHSLHL</sequence>
<dbReference type="GO" id="GO:0006397">
    <property type="term" value="P:mRNA processing"/>
    <property type="evidence" value="ECO:0007669"/>
    <property type="project" value="InterPro"/>
</dbReference>
<feature type="compositionally biased region" description="Polar residues" evidence="1">
    <location>
        <begin position="658"/>
        <end position="693"/>
    </location>
</feature>
<feature type="compositionally biased region" description="Basic and acidic residues" evidence="1">
    <location>
        <begin position="635"/>
        <end position="654"/>
    </location>
</feature>
<keyword evidence="4" id="KW-1185">Reference proteome</keyword>
<organism evidence="3 4">
    <name type="scientific">Gigaspora margarita</name>
    <dbReference type="NCBI Taxonomy" id="4874"/>
    <lineage>
        <taxon>Eukaryota</taxon>
        <taxon>Fungi</taxon>
        <taxon>Fungi incertae sedis</taxon>
        <taxon>Mucoromycota</taxon>
        <taxon>Glomeromycotina</taxon>
        <taxon>Glomeromycetes</taxon>
        <taxon>Diversisporales</taxon>
        <taxon>Gigasporaceae</taxon>
        <taxon>Gigaspora</taxon>
    </lineage>
</organism>
<feature type="domain" description="G-patch" evidence="2">
    <location>
        <begin position="172"/>
        <end position="192"/>
    </location>
</feature>
<dbReference type="InterPro" id="IPR011666">
    <property type="entry name" value="DUF1604"/>
</dbReference>
<name>A0A8H4A9F0_GIGMA</name>
<evidence type="ECO:0000313" key="3">
    <source>
        <dbReference type="EMBL" id="KAF0450263.1"/>
    </source>
</evidence>
<dbReference type="PANTHER" id="PTHR13384">
    <property type="entry name" value="G PATCH DOMAIN-CONTAINING PROTEIN 1"/>
    <property type="match status" value="1"/>
</dbReference>
<dbReference type="PROSITE" id="PS50174">
    <property type="entry name" value="G_PATCH"/>
    <property type="match status" value="1"/>
</dbReference>
<proteinExistence type="predicted"/>
<dbReference type="AlphaFoldDB" id="A0A8H4A9F0"/>
<feature type="compositionally biased region" description="Basic and acidic residues" evidence="1">
    <location>
        <begin position="694"/>
        <end position="703"/>
    </location>
</feature>
<gene>
    <name evidence="3" type="ORF">F8M41_002202</name>
</gene>
<protein>
    <submittedName>
        <fullName evidence="3">G patch domain-containing protein 1</fullName>
    </submittedName>
</protein>
<feature type="region of interest" description="Disordered" evidence="1">
    <location>
        <begin position="620"/>
        <end position="764"/>
    </location>
</feature>
<accession>A0A8H4A9F0</accession>
<evidence type="ECO:0000313" key="4">
    <source>
        <dbReference type="Proteomes" id="UP000439903"/>
    </source>
</evidence>
<dbReference type="EMBL" id="WTPW01001189">
    <property type="protein sequence ID" value="KAF0450263.1"/>
    <property type="molecule type" value="Genomic_DNA"/>
</dbReference>
<feature type="region of interest" description="Disordered" evidence="1">
    <location>
        <begin position="1"/>
        <end position="23"/>
    </location>
</feature>
<evidence type="ECO:0000259" key="2">
    <source>
        <dbReference type="PROSITE" id="PS50174"/>
    </source>
</evidence>
<evidence type="ECO:0000256" key="1">
    <source>
        <dbReference type="SAM" id="MobiDB-lite"/>
    </source>
</evidence>
<feature type="region of interest" description="Disordered" evidence="1">
    <location>
        <begin position="541"/>
        <end position="578"/>
    </location>
</feature>
<dbReference type="InterPro" id="IPR000467">
    <property type="entry name" value="G_patch_dom"/>
</dbReference>
<dbReference type="Proteomes" id="UP000439903">
    <property type="component" value="Unassembled WGS sequence"/>
</dbReference>
<comment type="caution">
    <text evidence="3">The sequence shown here is derived from an EMBL/GenBank/DDBJ whole genome shotgun (WGS) entry which is preliminary data.</text>
</comment>
<dbReference type="OrthoDB" id="20507at2759"/>
<dbReference type="PANTHER" id="PTHR13384:SF19">
    <property type="entry name" value="G PATCH DOMAIN-CONTAINING PROTEIN 1"/>
    <property type="match status" value="1"/>
</dbReference>
<dbReference type="Pfam" id="PF26093">
    <property type="entry name" value="HTH_TGH"/>
    <property type="match status" value="1"/>
</dbReference>
<dbReference type="GO" id="GO:0005634">
    <property type="term" value="C:nucleus"/>
    <property type="evidence" value="ECO:0007669"/>
    <property type="project" value="TreeGrafter"/>
</dbReference>
<dbReference type="GO" id="GO:0003723">
    <property type="term" value="F:RNA binding"/>
    <property type="evidence" value="ECO:0007669"/>
    <property type="project" value="TreeGrafter"/>
</dbReference>
<dbReference type="Pfam" id="PF01585">
    <property type="entry name" value="G-patch"/>
    <property type="match status" value="1"/>
</dbReference>
<dbReference type="Pfam" id="PF07713">
    <property type="entry name" value="DUF1604"/>
    <property type="match status" value="1"/>
</dbReference>
<reference evidence="3 4" key="1">
    <citation type="journal article" date="2019" name="Environ. Microbiol.">
        <title>At the nexus of three kingdoms: the genome of the mycorrhizal fungus Gigaspora margarita provides insights into plant, endobacterial and fungal interactions.</title>
        <authorList>
            <person name="Venice F."/>
            <person name="Ghignone S."/>
            <person name="Salvioli di Fossalunga A."/>
            <person name="Amselem J."/>
            <person name="Novero M."/>
            <person name="Xianan X."/>
            <person name="Sedzielewska Toro K."/>
            <person name="Morin E."/>
            <person name="Lipzen A."/>
            <person name="Grigoriev I.V."/>
            <person name="Henrissat B."/>
            <person name="Martin F.M."/>
            <person name="Bonfante P."/>
        </authorList>
    </citation>
    <scope>NUCLEOTIDE SEQUENCE [LARGE SCALE GENOMIC DNA]</scope>
    <source>
        <strain evidence="3 4">BEG34</strain>
    </source>
</reference>